<dbReference type="Proteomes" id="UP001354971">
    <property type="component" value="Unassembled WGS sequence"/>
</dbReference>
<dbReference type="EC" id="2.1.1.-" evidence="3"/>
<keyword evidence="4" id="KW-1185">Reference proteome</keyword>
<evidence type="ECO:0000256" key="1">
    <source>
        <dbReference type="ARBA" id="ARBA00022603"/>
    </source>
</evidence>
<dbReference type="InterPro" id="IPR029063">
    <property type="entry name" value="SAM-dependent_MTases_sf"/>
</dbReference>
<comment type="caution">
    <text evidence="3">The sequence shown here is derived from an EMBL/GenBank/DDBJ whole genome shotgun (WGS) entry which is preliminary data.</text>
</comment>
<sequence>MIDPQSVKGFLDPGEGAALCRYAAPMAEKGPFLEIGGYCGKSALYLGATARDSGTHLFSIDHHRGSEEHQPGEGYFDPELYDGIAGAVDTLPSFRRNVLAAGLEPHVIALVGKSSDIARYWTTPLGFVFIDGGHSMEAAQADYDGWAPKVAPGGILAIHDVFPNPEDGGRPPYEIWKQAVESGHFEPVERVRTLEVLRRVDPA</sequence>
<dbReference type="Pfam" id="PF13578">
    <property type="entry name" value="Methyltransf_24"/>
    <property type="match status" value="1"/>
</dbReference>
<proteinExistence type="predicted"/>
<evidence type="ECO:0000256" key="2">
    <source>
        <dbReference type="ARBA" id="ARBA00022679"/>
    </source>
</evidence>
<dbReference type="EMBL" id="JAZDRP010000004">
    <property type="protein sequence ID" value="MEE2526261.1"/>
    <property type="molecule type" value="Genomic_DNA"/>
</dbReference>
<organism evidence="3 4">
    <name type="scientific">Hyphobacterium lacteum</name>
    <dbReference type="NCBI Taxonomy" id="3116575"/>
    <lineage>
        <taxon>Bacteria</taxon>
        <taxon>Pseudomonadati</taxon>
        <taxon>Pseudomonadota</taxon>
        <taxon>Alphaproteobacteria</taxon>
        <taxon>Maricaulales</taxon>
        <taxon>Maricaulaceae</taxon>
        <taxon>Hyphobacterium</taxon>
    </lineage>
</organism>
<keyword evidence="2 3" id="KW-0808">Transferase</keyword>
<protein>
    <submittedName>
        <fullName evidence="3">Class I SAM-dependent methyltransferase</fullName>
        <ecNumber evidence="3">2.1.1.-</ecNumber>
    </submittedName>
</protein>
<dbReference type="GO" id="GO:0008168">
    <property type="term" value="F:methyltransferase activity"/>
    <property type="evidence" value="ECO:0007669"/>
    <property type="project" value="UniProtKB-KW"/>
</dbReference>
<dbReference type="PANTHER" id="PTHR40048">
    <property type="entry name" value="RHAMNOSYL O-METHYLTRANSFERASE"/>
    <property type="match status" value="1"/>
</dbReference>
<dbReference type="RefSeq" id="WP_330198924.1">
    <property type="nucleotide sequence ID" value="NZ_JAZDRP010000004.1"/>
</dbReference>
<dbReference type="SUPFAM" id="SSF53335">
    <property type="entry name" value="S-adenosyl-L-methionine-dependent methyltransferases"/>
    <property type="match status" value="1"/>
</dbReference>
<evidence type="ECO:0000313" key="3">
    <source>
        <dbReference type="EMBL" id="MEE2526261.1"/>
    </source>
</evidence>
<reference evidence="3 4" key="1">
    <citation type="submission" date="2024-01" db="EMBL/GenBank/DDBJ databases">
        <title>Hyphobacterium bacterium isolated from marine sediment.</title>
        <authorList>
            <person name="Zhao S."/>
        </authorList>
    </citation>
    <scope>NUCLEOTIDE SEQUENCE [LARGE SCALE GENOMIC DNA]</scope>
    <source>
        <strain evidence="4">HN65</strain>
    </source>
</reference>
<evidence type="ECO:0000313" key="4">
    <source>
        <dbReference type="Proteomes" id="UP001354971"/>
    </source>
</evidence>
<dbReference type="GO" id="GO:0032259">
    <property type="term" value="P:methylation"/>
    <property type="evidence" value="ECO:0007669"/>
    <property type="project" value="UniProtKB-KW"/>
</dbReference>
<gene>
    <name evidence="3" type="ORF">V0U79_07770</name>
</gene>
<dbReference type="PANTHER" id="PTHR40048:SF1">
    <property type="entry name" value="RHAMNOSYL O-METHYLTRANSFERASE"/>
    <property type="match status" value="1"/>
</dbReference>
<name>A0ABU7LRJ7_9PROT</name>
<accession>A0ABU7LRJ7</accession>
<keyword evidence="1 3" id="KW-0489">Methyltransferase</keyword>
<dbReference type="Gene3D" id="3.40.50.150">
    <property type="entry name" value="Vaccinia Virus protein VP39"/>
    <property type="match status" value="1"/>
</dbReference>